<dbReference type="Pfam" id="PF01613">
    <property type="entry name" value="Flavin_Reduct"/>
    <property type="match status" value="1"/>
</dbReference>
<dbReference type="Proteomes" id="UP001528411">
    <property type="component" value="Unassembled WGS sequence"/>
</dbReference>
<evidence type="ECO:0000256" key="2">
    <source>
        <dbReference type="ARBA" id="ARBA00022630"/>
    </source>
</evidence>
<proteinExistence type="inferred from homology"/>
<evidence type="ECO:0000259" key="5">
    <source>
        <dbReference type="Pfam" id="PF01613"/>
    </source>
</evidence>
<accession>A0ABT5FE55</accession>
<dbReference type="PANTHER" id="PTHR33798">
    <property type="entry name" value="FLAVOPROTEIN OXYGENASE"/>
    <property type="match status" value="1"/>
</dbReference>
<dbReference type="PANTHER" id="PTHR33798:SF5">
    <property type="entry name" value="FLAVIN REDUCTASE LIKE DOMAIN-CONTAINING PROTEIN"/>
    <property type="match status" value="1"/>
</dbReference>
<evidence type="ECO:0000256" key="4">
    <source>
        <dbReference type="ARBA" id="ARBA00038054"/>
    </source>
</evidence>
<dbReference type="Gene3D" id="2.30.110.10">
    <property type="entry name" value="Electron Transport, Fmn-binding Protein, Chain A"/>
    <property type="match status" value="1"/>
</dbReference>
<dbReference type="SUPFAM" id="SSF50475">
    <property type="entry name" value="FMN-binding split barrel"/>
    <property type="match status" value="1"/>
</dbReference>
<name>A0ABT5FE55_9GAMM</name>
<organism evidence="6 7">
    <name type="scientific">Psychrosphaera algicola</name>
    <dbReference type="NCBI Taxonomy" id="3023714"/>
    <lineage>
        <taxon>Bacteria</taxon>
        <taxon>Pseudomonadati</taxon>
        <taxon>Pseudomonadota</taxon>
        <taxon>Gammaproteobacteria</taxon>
        <taxon>Alteromonadales</taxon>
        <taxon>Pseudoalteromonadaceae</taxon>
        <taxon>Psychrosphaera</taxon>
    </lineage>
</organism>
<reference evidence="6 7" key="1">
    <citation type="submission" date="2023-01" db="EMBL/GenBank/DDBJ databases">
        <title>Psychrosphaera sp. nov., isolated from marine algae.</title>
        <authorList>
            <person name="Bayburt H."/>
            <person name="Choi B.J."/>
            <person name="Kim J.M."/>
            <person name="Choi D.G."/>
            <person name="Jeon C.O."/>
        </authorList>
    </citation>
    <scope>NUCLEOTIDE SEQUENCE [LARGE SCALE GENOMIC DNA]</scope>
    <source>
        <strain evidence="6 7">G1-22</strain>
    </source>
</reference>
<keyword evidence="2" id="KW-0285">Flavoprotein</keyword>
<dbReference type="InterPro" id="IPR002563">
    <property type="entry name" value="Flavin_Rdtase-like_dom"/>
</dbReference>
<protein>
    <submittedName>
        <fullName evidence="6">Flavin reductase</fullName>
    </submittedName>
</protein>
<evidence type="ECO:0000256" key="3">
    <source>
        <dbReference type="ARBA" id="ARBA00022643"/>
    </source>
</evidence>
<comment type="similarity">
    <text evidence="4">Belongs to the flavoredoxin family.</text>
</comment>
<gene>
    <name evidence="6" type="ORF">PN838_09240</name>
</gene>
<evidence type="ECO:0000313" key="7">
    <source>
        <dbReference type="Proteomes" id="UP001528411"/>
    </source>
</evidence>
<feature type="domain" description="Flavin reductase like" evidence="5">
    <location>
        <begin position="32"/>
        <end position="165"/>
    </location>
</feature>
<evidence type="ECO:0000313" key="6">
    <source>
        <dbReference type="EMBL" id="MDC2888920.1"/>
    </source>
</evidence>
<sequence>MTHFNENQLSEMPTRQRAQFINSLSGFKSANLVGTIDNAGQTNLAMISSVVHLGASPALMGFIVRPNTVTRHTLENIEQTNQYTINQVNSSIWQQAHQTSARYDKSQSEFSETGLSPFYIAGVSAPFVAESELKYSLELQQIIPIELNGTLFVIGKITNVICNTSVIKQDGYIDIEAIDTVAISGLDSYHQTQRLSRLSYAKPESMTQQIPLDGM</sequence>
<dbReference type="EMBL" id="JAQOMS010000002">
    <property type="protein sequence ID" value="MDC2888920.1"/>
    <property type="molecule type" value="Genomic_DNA"/>
</dbReference>
<comment type="caution">
    <text evidence="6">The sequence shown here is derived from an EMBL/GenBank/DDBJ whole genome shotgun (WGS) entry which is preliminary data.</text>
</comment>
<comment type="cofactor">
    <cofactor evidence="1">
        <name>FMN</name>
        <dbReference type="ChEBI" id="CHEBI:58210"/>
    </cofactor>
</comment>
<dbReference type="InterPro" id="IPR012349">
    <property type="entry name" value="Split_barrel_FMN-bd"/>
</dbReference>
<dbReference type="RefSeq" id="WP_272180469.1">
    <property type="nucleotide sequence ID" value="NZ_JAQOMS010000002.1"/>
</dbReference>
<keyword evidence="7" id="KW-1185">Reference proteome</keyword>
<evidence type="ECO:0000256" key="1">
    <source>
        <dbReference type="ARBA" id="ARBA00001917"/>
    </source>
</evidence>
<keyword evidence="3" id="KW-0288">FMN</keyword>